<dbReference type="InterPro" id="IPR046866">
    <property type="entry name" value="FapA_N"/>
</dbReference>
<accession>A0ABQ1I7L1</accession>
<evidence type="ECO:0000313" key="3">
    <source>
        <dbReference type="Proteomes" id="UP000651977"/>
    </source>
</evidence>
<gene>
    <name evidence="2" type="ORF">GCM10007414_37080</name>
</gene>
<comment type="caution">
    <text evidence="2">The sequence shown here is derived from an EMBL/GenBank/DDBJ whole genome shotgun (WGS) entry which is preliminary data.</text>
</comment>
<evidence type="ECO:0000259" key="1">
    <source>
        <dbReference type="Pfam" id="PF20250"/>
    </source>
</evidence>
<dbReference type="PANTHER" id="PTHR38032">
    <property type="entry name" value="POLYMERASE-RELATED"/>
    <property type="match status" value="1"/>
</dbReference>
<dbReference type="InterPro" id="IPR046865">
    <property type="entry name" value="FapA_b_solenoid"/>
</dbReference>
<dbReference type="EMBL" id="BMDY01000034">
    <property type="protein sequence ID" value="GGB20254.1"/>
    <property type="molecule type" value="Genomic_DNA"/>
</dbReference>
<proteinExistence type="predicted"/>
<dbReference type="PANTHER" id="PTHR38032:SF1">
    <property type="entry name" value="RNA-BINDING PROTEIN KHPB N-TERMINAL DOMAIN-CONTAINING PROTEIN"/>
    <property type="match status" value="1"/>
</dbReference>
<dbReference type="Proteomes" id="UP000651977">
    <property type="component" value="Unassembled WGS sequence"/>
</dbReference>
<dbReference type="RefSeq" id="WP_055733683.1">
    <property type="nucleotide sequence ID" value="NZ_BMDY01000034.1"/>
</dbReference>
<protein>
    <recommendedName>
        <fullName evidence="1">Flagellar Assembly Protein A N-terminal region domain-containing protein</fullName>
    </recommendedName>
</protein>
<dbReference type="Pfam" id="PF03961">
    <property type="entry name" value="FapA"/>
    <property type="match status" value="1"/>
</dbReference>
<organism evidence="2 3">
    <name type="scientific">Agarivorans gilvus</name>
    <dbReference type="NCBI Taxonomy" id="680279"/>
    <lineage>
        <taxon>Bacteria</taxon>
        <taxon>Pseudomonadati</taxon>
        <taxon>Pseudomonadota</taxon>
        <taxon>Gammaproteobacteria</taxon>
        <taxon>Alteromonadales</taxon>
        <taxon>Alteromonadaceae</taxon>
        <taxon>Agarivorans</taxon>
    </lineage>
</organism>
<name>A0ABQ1I7L1_9ALTE</name>
<dbReference type="Pfam" id="PF20250">
    <property type="entry name" value="FapA_N"/>
    <property type="match status" value="1"/>
</dbReference>
<feature type="domain" description="Flagellar Assembly Protein A N-terminal region" evidence="1">
    <location>
        <begin position="86"/>
        <end position="263"/>
    </location>
</feature>
<sequence>MLDLSCLRLSQDKLAALIEITPQEQYVSSTDITALILRSEFSHYLIDDTAIEEAVAKFAELRENPELHAQWGDTFVKLASIRNAEIEIDISDDKMVARATITAAFGGSPITQSDLVTAMQDAGVCFGLQKQRALNLLNLAKQAEPGTKIKKVVALGRKSEDGQDSRFERFVATPTERLLKPKETDDGRVDMRDLGSLDTVEPNTELMRRHPHTLGRAGKNVCGEELPYKQGRDIDIVVGEGTKLSAKDANLLLADRTGLPLEIEHGMKVDDVLSLKNVDVSNGHVDFAGSVLISGNVGEGMKVNASGDVHINGFAESADISAGGDVVIGKGVIGHRLAEGASNYSCTVTAAGALHATFVQYSHLKAGKDVTVTSQLLHSKVECDGKLLVSDASGLRGTLVGGSVNAGSSITAVVLGATAGTATDLRIAGEFEEIQEERRSLNNIKKNLHNKLGKVLDAQMKLSSAKPEEREEGLAEKLAATLHHTRQELVQLDFALDANQQHEDNFFTNAKLTVRKELHPNVRLDIVGQKLFTNREYGPTETQYEDGKITFTPLGAGKK</sequence>
<reference evidence="3" key="1">
    <citation type="journal article" date="2019" name="Int. J. Syst. Evol. Microbiol.">
        <title>The Global Catalogue of Microorganisms (GCM) 10K type strain sequencing project: providing services to taxonomists for standard genome sequencing and annotation.</title>
        <authorList>
            <consortium name="The Broad Institute Genomics Platform"/>
            <consortium name="The Broad Institute Genome Sequencing Center for Infectious Disease"/>
            <person name="Wu L."/>
            <person name="Ma J."/>
        </authorList>
    </citation>
    <scope>NUCLEOTIDE SEQUENCE [LARGE SCALE GENOMIC DNA]</scope>
    <source>
        <strain evidence="3">CGMCC 1.10131</strain>
    </source>
</reference>
<dbReference type="InterPro" id="IPR005646">
    <property type="entry name" value="FapA"/>
</dbReference>
<evidence type="ECO:0000313" key="2">
    <source>
        <dbReference type="EMBL" id="GGB20254.1"/>
    </source>
</evidence>
<keyword evidence="3" id="KW-1185">Reference proteome</keyword>